<keyword evidence="3" id="KW-0804">Transcription</keyword>
<dbReference type="SUPFAM" id="SSF46689">
    <property type="entry name" value="Homeodomain-like"/>
    <property type="match status" value="1"/>
</dbReference>
<protein>
    <submittedName>
        <fullName evidence="6">Transcriptional regulator</fullName>
    </submittedName>
</protein>
<proteinExistence type="predicted"/>
<dbReference type="EMBL" id="AP024849">
    <property type="protein sequence ID" value="BCZ48812.1"/>
    <property type="molecule type" value="Genomic_DNA"/>
</dbReference>
<dbReference type="InterPro" id="IPR001347">
    <property type="entry name" value="SIS_dom"/>
</dbReference>
<keyword evidence="1" id="KW-0805">Transcription regulation</keyword>
<dbReference type="PANTHER" id="PTHR30514">
    <property type="entry name" value="GLUCOKINASE"/>
    <property type="match status" value="1"/>
</dbReference>
<keyword evidence="2" id="KW-0238">DNA-binding</keyword>
<feature type="domain" description="HTH rpiR-type" evidence="4">
    <location>
        <begin position="6"/>
        <end position="81"/>
    </location>
</feature>
<evidence type="ECO:0000313" key="7">
    <source>
        <dbReference type="Proteomes" id="UP000824633"/>
    </source>
</evidence>
<dbReference type="RefSeq" id="WP_224035049.1">
    <property type="nucleotide sequence ID" value="NZ_AP024849.1"/>
</dbReference>
<dbReference type="PANTHER" id="PTHR30514:SF21">
    <property type="entry name" value="RPIR-FAMILY TRANSCRIPTIONAL REGULATOR"/>
    <property type="match status" value="1"/>
</dbReference>
<dbReference type="InterPro" id="IPR046348">
    <property type="entry name" value="SIS_dom_sf"/>
</dbReference>
<dbReference type="InterPro" id="IPR000281">
    <property type="entry name" value="HTH_RpiR"/>
</dbReference>
<sequence length="291" mass="33257">MINQDFSIVSILESVYSNFTDSEKKIADYFIHNKERKDFSAKKIVDKLYVSQASLTRFSKKCGFNGYREFIFQYQKSVGDSYIKVDNLTEKVFSTYDELLKKGHSLIDDGQINRICNLIVNSKKVYVYGIGSSGVVAREFKIRFMRLALNVEYIVDEHIMKMNGVLLDEECLVIGITLSAKLGIIRKSLEVAKSKGAKTVIITSNNDDKLHEFCDEVLLVAVRENLEVGNIISPQFPILLVVDVLYAHFLSLDYNTKTTVLEGTVSMVKREEEENERRYEIQSNISLPDEI</sequence>
<dbReference type="Gene3D" id="1.10.10.10">
    <property type="entry name" value="Winged helix-like DNA-binding domain superfamily/Winged helix DNA-binding domain"/>
    <property type="match status" value="1"/>
</dbReference>
<dbReference type="InterPro" id="IPR035472">
    <property type="entry name" value="RpiR-like_SIS"/>
</dbReference>
<dbReference type="Gene3D" id="3.40.50.10490">
    <property type="entry name" value="Glucose-6-phosphate isomerase like protein, domain 1"/>
    <property type="match status" value="1"/>
</dbReference>
<gene>
    <name evidence="6" type="ORF">psyc5s11_48790</name>
</gene>
<dbReference type="PROSITE" id="PS51464">
    <property type="entry name" value="SIS"/>
    <property type="match status" value="1"/>
</dbReference>
<feature type="domain" description="SIS" evidence="5">
    <location>
        <begin position="115"/>
        <end position="255"/>
    </location>
</feature>
<dbReference type="SUPFAM" id="SSF53697">
    <property type="entry name" value="SIS domain"/>
    <property type="match status" value="1"/>
</dbReference>
<dbReference type="InterPro" id="IPR009057">
    <property type="entry name" value="Homeodomain-like_sf"/>
</dbReference>
<evidence type="ECO:0000259" key="4">
    <source>
        <dbReference type="PROSITE" id="PS51071"/>
    </source>
</evidence>
<keyword evidence="7" id="KW-1185">Reference proteome</keyword>
<dbReference type="CDD" id="cd05013">
    <property type="entry name" value="SIS_RpiR"/>
    <property type="match status" value="1"/>
</dbReference>
<dbReference type="InterPro" id="IPR036388">
    <property type="entry name" value="WH-like_DNA-bd_sf"/>
</dbReference>
<evidence type="ECO:0000256" key="1">
    <source>
        <dbReference type="ARBA" id="ARBA00023015"/>
    </source>
</evidence>
<dbReference type="PROSITE" id="PS51071">
    <property type="entry name" value="HTH_RPIR"/>
    <property type="match status" value="1"/>
</dbReference>
<dbReference type="Pfam" id="PF01380">
    <property type="entry name" value="SIS"/>
    <property type="match status" value="1"/>
</dbReference>
<evidence type="ECO:0000256" key="3">
    <source>
        <dbReference type="ARBA" id="ARBA00023163"/>
    </source>
</evidence>
<dbReference type="Proteomes" id="UP000824633">
    <property type="component" value="Chromosome"/>
</dbReference>
<evidence type="ECO:0000259" key="5">
    <source>
        <dbReference type="PROSITE" id="PS51464"/>
    </source>
</evidence>
<dbReference type="InterPro" id="IPR047640">
    <property type="entry name" value="RpiR-like"/>
</dbReference>
<evidence type="ECO:0000256" key="2">
    <source>
        <dbReference type="ARBA" id="ARBA00023125"/>
    </source>
</evidence>
<reference evidence="7" key="1">
    <citation type="submission" date="2021-07" db="EMBL/GenBank/DDBJ databases">
        <title>Complete genome sequencing of a Clostridium isolate.</title>
        <authorList>
            <person name="Ueki A."/>
            <person name="Tonouchi A."/>
        </authorList>
    </citation>
    <scope>NUCLEOTIDE SEQUENCE [LARGE SCALE GENOMIC DNA]</scope>
    <source>
        <strain evidence="7">C5S11</strain>
    </source>
</reference>
<organism evidence="6 7">
    <name type="scientific">Clostridium gelidum</name>
    <dbReference type="NCBI Taxonomy" id="704125"/>
    <lineage>
        <taxon>Bacteria</taxon>
        <taxon>Bacillati</taxon>
        <taxon>Bacillota</taxon>
        <taxon>Clostridia</taxon>
        <taxon>Eubacteriales</taxon>
        <taxon>Clostridiaceae</taxon>
        <taxon>Clostridium</taxon>
    </lineage>
</organism>
<dbReference type="Pfam" id="PF01418">
    <property type="entry name" value="HTH_6"/>
    <property type="match status" value="1"/>
</dbReference>
<name>A0ABN6J763_9CLOT</name>
<evidence type="ECO:0000313" key="6">
    <source>
        <dbReference type="EMBL" id="BCZ48812.1"/>
    </source>
</evidence>
<accession>A0ABN6J763</accession>